<dbReference type="InterPro" id="IPR004101">
    <property type="entry name" value="Mur_ligase_C"/>
</dbReference>
<evidence type="ECO:0000313" key="7">
    <source>
        <dbReference type="EMBL" id="GLC31039.1"/>
    </source>
</evidence>
<dbReference type="InterPro" id="IPR018109">
    <property type="entry name" value="Folylpolyglutamate_synth_CS"/>
</dbReference>
<dbReference type="SUPFAM" id="SSF53623">
    <property type="entry name" value="MurD-like peptide ligases, catalytic domain"/>
    <property type="match status" value="1"/>
</dbReference>
<dbReference type="InterPro" id="IPR036615">
    <property type="entry name" value="Mur_ligase_C_dom_sf"/>
</dbReference>
<reference evidence="7 8" key="1">
    <citation type="journal article" date="2024" name="Int. J. Syst. Evol. Microbiol.">
        <title>Clostridium omnivorum sp. nov., isolated from anoxic soil under the treatment of reductive soil disinfestation.</title>
        <authorList>
            <person name="Ueki A."/>
            <person name="Tonouchi A."/>
            <person name="Kaku N."/>
            <person name="Honma S."/>
            <person name="Ueki K."/>
        </authorList>
    </citation>
    <scope>NUCLEOTIDE SEQUENCE [LARGE SCALE GENOMIC DNA]</scope>
    <source>
        <strain evidence="7 8">E14</strain>
    </source>
</reference>
<dbReference type="PANTHER" id="PTHR23135:SF18">
    <property type="entry name" value="CYANOPHYCIN SYNTHETASE"/>
    <property type="match status" value="1"/>
</dbReference>
<evidence type="ECO:0008006" key="9">
    <source>
        <dbReference type="Google" id="ProtNLM"/>
    </source>
</evidence>
<evidence type="ECO:0000256" key="3">
    <source>
        <dbReference type="ARBA" id="ARBA00022741"/>
    </source>
</evidence>
<dbReference type="InterPro" id="IPR013221">
    <property type="entry name" value="Mur_ligase_cen"/>
</dbReference>
<evidence type="ECO:0000259" key="6">
    <source>
        <dbReference type="Pfam" id="PF08245"/>
    </source>
</evidence>
<evidence type="ECO:0000256" key="4">
    <source>
        <dbReference type="ARBA" id="ARBA00022840"/>
    </source>
</evidence>
<keyword evidence="2" id="KW-0436">Ligase</keyword>
<name>A0ABQ5N746_9CLOT</name>
<keyword evidence="4" id="KW-0067">ATP-binding</keyword>
<feature type="domain" description="Mur ligase central" evidence="6">
    <location>
        <begin position="348"/>
        <end position="555"/>
    </location>
</feature>
<comment type="caution">
    <text evidence="7">The sequence shown here is derived from an EMBL/GenBank/DDBJ whole genome shotgun (WGS) entry which is preliminary data.</text>
</comment>
<keyword evidence="3" id="KW-0547">Nucleotide-binding</keyword>
<comment type="pathway">
    <text evidence="1">Cell wall biogenesis; peptidoglycan biosynthesis.</text>
</comment>
<sequence length="740" mass="83733">MEVSSIRVYEGNNIKRRKKCMKVTLEGAQAREIIKYLKAYFRICFALGFKEQLVSMDKNEKQYNLWISYSREELSKFILNNIINYWNNEERLVEKAAGLVKEGFVQSIVDTWTLKGNSLIELGEGIYQLGYGKNSVVISSSYQSYENMAQVEITRNRSTLWNLLRYSHIPKVDGKVIYSGAHIKETENMKFPVNIRSIEKNMDLKISIGDKEELNRVLDNMMKMYTRVFVYSGVINYRIICFHGEIGIIYKNNDGVYKKVELTNKKLEVLEVVDVIERLKDFCREVYETLEIEFMYVDLVDDEELKIVDAGSVFDNAEEIKDIQNQVVEYFVATMEERGVGGIPIISITGTNGKTTTSRLTYHMLKLLGYNVGLTSTGGVYIGDKKIKNGDTTGFLSAKEVLRNSSAEIAVLETARGGLYKNGLGYEKAMAAIITSLSEDHIGMDGIKNIKDLLDIKSVVLDEVESDGKLIVKSQKELVEKVNGRKNVCLFSIEKDEYIKRHLENNGEVLYLESGNIVWYKNGRKVFSIDVKEIPFTYNGISLSNILDIMASVAAIEAVYGDISSIFDSLKKLQCDLIINPGRQNILQINNFNVILDYGHNSEAFNQVLTIACSLNPTKITSIIAAPGDRMDKYIEELGSIAARYSDYIIIREQEDLRGRKQGESASLIEKGVLEAGFSKKNVKIIFKEEEAIVYALERAEKGEIIVLFTQCLNVIIPAINSFLEVSGYEKVGEGLDFSH</sequence>
<dbReference type="Pfam" id="PF02875">
    <property type="entry name" value="Mur_ligase_C"/>
    <property type="match status" value="1"/>
</dbReference>
<dbReference type="SUPFAM" id="SSF53244">
    <property type="entry name" value="MurD-like peptide ligases, peptide-binding domain"/>
    <property type="match status" value="1"/>
</dbReference>
<dbReference type="PANTHER" id="PTHR23135">
    <property type="entry name" value="MUR LIGASE FAMILY MEMBER"/>
    <property type="match status" value="1"/>
</dbReference>
<keyword evidence="8" id="KW-1185">Reference proteome</keyword>
<dbReference type="InterPro" id="IPR036565">
    <property type="entry name" value="Mur-like_cat_sf"/>
</dbReference>
<dbReference type="Gene3D" id="3.90.190.20">
    <property type="entry name" value="Mur ligase, C-terminal domain"/>
    <property type="match status" value="1"/>
</dbReference>
<proteinExistence type="predicted"/>
<gene>
    <name evidence="7" type="ORF">bsdE14_24490</name>
</gene>
<protein>
    <recommendedName>
        <fullName evidence="9">Cyanophycin synthetase</fullName>
    </recommendedName>
</protein>
<dbReference type="Pfam" id="PF08245">
    <property type="entry name" value="Mur_ligase_M"/>
    <property type="match status" value="1"/>
</dbReference>
<evidence type="ECO:0000313" key="8">
    <source>
        <dbReference type="Proteomes" id="UP001208567"/>
    </source>
</evidence>
<accession>A0ABQ5N746</accession>
<organism evidence="7 8">
    <name type="scientific">Clostridium omnivorum</name>
    <dbReference type="NCBI Taxonomy" id="1604902"/>
    <lineage>
        <taxon>Bacteria</taxon>
        <taxon>Bacillati</taxon>
        <taxon>Bacillota</taxon>
        <taxon>Clostridia</taxon>
        <taxon>Eubacteriales</taxon>
        <taxon>Clostridiaceae</taxon>
        <taxon>Clostridium</taxon>
    </lineage>
</organism>
<dbReference type="EMBL" id="BRXR01000001">
    <property type="protein sequence ID" value="GLC31039.1"/>
    <property type="molecule type" value="Genomic_DNA"/>
</dbReference>
<feature type="domain" description="Mur ligase C-terminal" evidence="5">
    <location>
        <begin position="582"/>
        <end position="709"/>
    </location>
</feature>
<dbReference type="PROSITE" id="PS01011">
    <property type="entry name" value="FOLYLPOLYGLU_SYNT_1"/>
    <property type="match status" value="1"/>
</dbReference>
<dbReference type="Proteomes" id="UP001208567">
    <property type="component" value="Unassembled WGS sequence"/>
</dbReference>
<evidence type="ECO:0000259" key="5">
    <source>
        <dbReference type="Pfam" id="PF02875"/>
    </source>
</evidence>
<dbReference type="Gene3D" id="3.40.1190.10">
    <property type="entry name" value="Mur-like, catalytic domain"/>
    <property type="match status" value="1"/>
</dbReference>
<evidence type="ECO:0000256" key="2">
    <source>
        <dbReference type="ARBA" id="ARBA00022598"/>
    </source>
</evidence>
<evidence type="ECO:0000256" key="1">
    <source>
        <dbReference type="ARBA" id="ARBA00004752"/>
    </source>
</evidence>